<keyword evidence="3" id="KW-1185">Reference proteome</keyword>
<accession>V2UXP0</accession>
<comment type="caution">
    <text evidence="2">The sequence shown here is derived from an EMBL/GenBank/DDBJ whole genome shotgun (WGS) entry which is preliminary data.</text>
</comment>
<evidence type="ECO:0000313" key="3">
    <source>
        <dbReference type="Proteomes" id="UP000023785"/>
    </source>
</evidence>
<evidence type="ECO:0000256" key="1">
    <source>
        <dbReference type="SAM" id="Phobius"/>
    </source>
</evidence>
<proteinExistence type="predicted"/>
<dbReference type="eggNOG" id="ENOG5031RG2">
    <property type="taxonomic scope" value="Bacteria"/>
</dbReference>
<sequence>MYISHYKCACCNQKRKLHQKSCPHCGSHALKSPFGFWTFCVFTCLGVAVAVTASNIYFHQTEDKQPTISNSLVGFIQ</sequence>
<dbReference type="EMBL" id="AYER01000003">
    <property type="protein sequence ID" value="ESK40089.1"/>
    <property type="molecule type" value="Genomic_DNA"/>
</dbReference>
<protein>
    <submittedName>
        <fullName evidence="2">Uncharacterized protein</fullName>
    </submittedName>
</protein>
<reference evidence="2 3" key="1">
    <citation type="submission" date="2013-10" db="EMBL/GenBank/DDBJ databases">
        <title>The Genome Sequence of Acinetobacter nectaris CIP 110549.</title>
        <authorList>
            <consortium name="The Broad Institute Genomics Platform"/>
            <consortium name="The Broad Institute Genome Sequencing Center for Infectious Disease"/>
            <person name="Cerqueira G."/>
            <person name="Feldgarden M."/>
            <person name="Courvalin P."/>
            <person name="Grillot-Courvalin C."/>
            <person name="Clermont D."/>
            <person name="Rocha E."/>
            <person name="Yoon E.-J."/>
            <person name="Nemec A."/>
            <person name="Young S.K."/>
            <person name="Zeng Q."/>
            <person name="Gargeya S."/>
            <person name="Fitzgerald M."/>
            <person name="Abouelleil A."/>
            <person name="Alvarado L."/>
            <person name="Berlin A.M."/>
            <person name="Chapman S.B."/>
            <person name="Gainer-Dewar J."/>
            <person name="Goldberg J."/>
            <person name="Gnerre S."/>
            <person name="Griggs A."/>
            <person name="Gujja S."/>
            <person name="Hansen M."/>
            <person name="Howarth C."/>
            <person name="Imamovic A."/>
            <person name="Ireland A."/>
            <person name="Larimer J."/>
            <person name="McCowan C."/>
            <person name="Murphy C."/>
            <person name="Pearson M."/>
            <person name="Poon T.W."/>
            <person name="Priest M."/>
            <person name="Roberts A."/>
            <person name="Saif S."/>
            <person name="Shea T."/>
            <person name="Sykes S."/>
            <person name="Wortman J."/>
            <person name="Nusbaum C."/>
            <person name="Birren B."/>
        </authorList>
    </citation>
    <scope>NUCLEOTIDE SEQUENCE [LARGE SCALE GENOMIC DNA]</scope>
    <source>
        <strain evidence="2 3">CIP 110549</strain>
    </source>
</reference>
<dbReference type="PATRIC" id="fig|1392540.3.peg.519"/>
<organism evidence="2 3">
    <name type="scientific">Acinetobacter nectaris CIP 110549</name>
    <dbReference type="NCBI Taxonomy" id="1392540"/>
    <lineage>
        <taxon>Bacteria</taxon>
        <taxon>Pseudomonadati</taxon>
        <taxon>Pseudomonadota</taxon>
        <taxon>Gammaproteobacteria</taxon>
        <taxon>Moraxellales</taxon>
        <taxon>Moraxellaceae</taxon>
        <taxon>Acinetobacter</taxon>
    </lineage>
</organism>
<gene>
    <name evidence="2" type="ORF">P256_00528</name>
</gene>
<keyword evidence="1" id="KW-0812">Transmembrane</keyword>
<keyword evidence="1" id="KW-1133">Transmembrane helix</keyword>
<feature type="transmembrane region" description="Helical" evidence="1">
    <location>
        <begin position="36"/>
        <end position="58"/>
    </location>
</feature>
<dbReference type="Proteomes" id="UP000023785">
    <property type="component" value="Unassembled WGS sequence"/>
</dbReference>
<keyword evidence="1" id="KW-0472">Membrane</keyword>
<name>V2UXP0_9GAMM</name>
<dbReference type="HOGENOM" id="CLU_2550575_0_0_6"/>
<evidence type="ECO:0000313" key="2">
    <source>
        <dbReference type="EMBL" id="ESK40089.1"/>
    </source>
</evidence>
<dbReference type="AlphaFoldDB" id="V2UXP0"/>